<dbReference type="Proteomes" id="UP000015106">
    <property type="component" value="Chromosome 5"/>
</dbReference>
<evidence type="ECO:0000313" key="2">
    <source>
        <dbReference type="Proteomes" id="UP000015106"/>
    </source>
</evidence>
<reference evidence="1" key="3">
    <citation type="submission" date="2022-06" db="UniProtKB">
        <authorList>
            <consortium name="EnsemblPlants"/>
        </authorList>
    </citation>
    <scope>IDENTIFICATION</scope>
</reference>
<sequence>MAQNLWRLFSLPRSSSTLSSPSTPPSSIFCRIHPPNPSALEPSVRHLSIWTTWGCATMP</sequence>
<name>A0A8R7QKY1_TRIUA</name>
<evidence type="ECO:0000313" key="1">
    <source>
        <dbReference type="EnsemblPlants" id="TuG1812G0500005371.01.T01.cds440206"/>
    </source>
</evidence>
<keyword evidence="2" id="KW-1185">Reference proteome</keyword>
<accession>A0A8R7QKY1</accession>
<dbReference type="EnsemblPlants" id="TuG1812G0500005371.01.T01">
    <property type="protein sequence ID" value="TuG1812G0500005371.01.T01.cds440206"/>
    <property type="gene ID" value="TuG1812G0500005371.01"/>
</dbReference>
<reference evidence="2" key="1">
    <citation type="journal article" date="2013" name="Nature">
        <title>Draft genome of the wheat A-genome progenitor Triticum urartu.</title>
        <authorList>
            <person name="Ling H.Q."/>
            <person name="Zhao S."/>
            <person name="Liu D."/>
            <person name="Wang J."/>
            <person name="Sun H."/>
            <person name="Zhang C."/>
            <person name="Fan H."/>
            <person name="Li D."/>
            <person name="Dong L."/>
            <person name="Tao Y."/>
            <person name="Gao C."/>
            <person name="Wu H."/>
            <person name="Li Y."/>
            <person name="Cui Y."/>
            <person name="Guo X."/>
            <person name="Zheng S."/>
            <person name="Wang B."/>
            <person name="Yu K."/>
            <person name="Liang Q."/>
            <person name="Yang W."/>
            <person name="Lou X."/>
            <person name="Chen J."/>
            <person name="Feng M."/>
            <person name="Jian J."/>
            <person name="Zhang X."/>
            <person name="Luo G."/>
            <person name="Jiang Y."/>
            <person name="Liu J."/>
            <person name="Wang Z."/>
            <person name="Sha Y."/>
            <person name="Zhang B."/>
            <person name="Wu H."/>
            <person name="Tang D."/>
            <person name="Shen Q."/>
            <person name="Xue P."/>
            <person name="Zou S."/>
            <person name="Wang X."/>
            <person name="Liu X."/>
            <person name="Wang F."/>
            <person name="Yang Y."/>
            <person name="An X."/>
            <person name="Dong Z."/>
            <person name="Zhang K."/>
            <person name="Zhang X."/>
            <person name="Luo M.C."/>
            <person name="Dvorak J."/>
            <person name="Tong Y."/>
            <person name="Wang J."/>
            <person name="Yang H."/>
            <person name="Li Z."/>
            <person name="Wang D."/>
            <person name="Zhang A."/>
            <person name="Wang J."/>
        </authorList>
    </citation>
    <scope>NUCLEOTIDE SEQUENCE</scope>
    <source>
        <strain evidence="2">cv. G1812</strain>
    </source>
</reference>
<organism evidence="1 2">
    <name type="scientific">Triticum urartu</name>
    <name type="common">Red wild einkorn</name>
    <name type="synonym">Crithodium urartu</name>
    <dbReference type="NCBI Taxonomy" id="4572"/>
    <lineage>
        <taxon>Eukaryota</taxon>
        <taxon>Viridiplantae</taxon>
        <taxon>Streptophyta</taxon>
        <taxon>Embryophyta</taxon>
        <taxon>Tracheophyta</taxon>
        <taxon>Spermatophyta</taxon>
        <taxon>Magnoliopsida</taxon>
        <taxon>Liliopsida</taxon>
        <taxon>Poales</taxon>
        <taxon>Poaceae</taxon>
        <taxon>BOP clade</taxon>
        <taxon>Pooideae</taxon>
        <taxon>Triticodae</taxon>
        <taxon>Triticeae</taxon>
        <taxon>Triticinae</taxon>
        <taxon>Triticum</taxon>
    </lineage>
</organism>
<dbReference type="Gramene" id="TuG1812G0500005371.01.T01">
    <property type="protein sequence ID" value="TuG1812G0500005371.01.T01.cds440206"/>
    <property type="gene ID" value="TuG1812G0500005371.01"/>
</dbReference>
<protein>
    <submittedName>
        <fullName evidence="1">Uncharacterized protein</fullName>
    </submittedName>
</protein>
<proteinExistence type="predicted"/>
<dbReference type="AlphaFoldDB" id="A0A8R7QKY1"/>
<reference evidence="1" key="2">
    <citation type="submission" date="2018-03" db="EMBL/GenBank/DDBJ databases">
        <title>The Triticum urartu genome reveals the dynamic nature of wheat genome evolution.</title>
        <authorList>
            <person name="Ling H."/>
            <person name="Ma B."/>
            <person name="Shi X."/>
            <person name="Liu H."/>
            <person name="Dong L."/>
            <person name="Sun H."/>
            <person name="Cao Y."/>
            <person name="Gao Q."/>
            <person name="Zheng S."/>
            <person name="Li Y."/>
            <person name="Yu Y."/>
            <person name="Du H."/>
            <person name="Qi M."/>
            <person name="Li Y."/>
            <person name="Yu H."/>
            <person name="Cui Y."/>
            <person name="Wang N."/>
            <person name="Chen C."/>
            <person name="Wu H."/>
            <person name="Zhao Y."/>
            <person name="Zhang J."/>
            <person name="Li Y."/>
            <person name="Zhou W."/>
            <person name="Zhang B."/>
            <person name="Hu W."/>
            <person name="Eijk M."/>
            <person name="Tang J."/>
            <person name="Witsenboer H."/>
            <person name="Zhao S."/>
            <person name="Li Z."/>
            <person name="Zhang A."/>
            <person name="Wang D."/>
            <person name="Liang C."/>
        </authorList>
    </citation>
    <scope>NUCLEOTIDE SEQUENCE [LARGE SCALE GENOMIC DNA]</scope>
    <source>
        <strain evidence="1">cv. G1812</strain>
    </source>
</reference>